<keyword evidence="2" id="KW-1185">Reference proteome</keyword>
<dbReference type="SUPFAM" id="SSF102114">
    <property type="entry name" value="Radical SAM enzymes"/>
    <property type="match status" value="1"/>
</dbReference>
<organism evidence="1 2">
    <name type="scientific">Aminipila butyrica</name>
    <dbReference type="NCBI Taxonomy" id="433296"/>
    <lineage>
        <taxon>Bacteria</taxon>
        <taxon>Bacillati</taxon>
        <taxon>Bacillota</taxon>
        <taxon>Clostridia</taxon>
        <taxon>Peptostreptococcales</taxon>
        <taxon>Anaerovoracaceae</taxon>
        <taxon>Aminipila</taxon>
    </lineage>
</organism>
<sequence>MAFIGPLPREIEKSNPGIKEVHISVTFTYDIPKAEKLYKSWSRLGVPIEMGGPAFGDRNGDFVPGQYLKPGYTFTSRGCNNKCWFCSAWRDTNGLRELEIKDGWNILDDNILGTSDHHFMTVMDMLHRQPERPIFTGGIEAKLLRPWQAKLMKEIKTRRLYCAYDTPDDYEPLVEAGKIFRAAGFTTASHVLSCYVLIGYRGDTFEKAKSRLIDTIRAGFVPYAMLYRDKGGQVDPEWRAFQREWCRPQIVGVKMREYGGGD</sequence>
<reference evidence="1 2" key="1">
    <citation type="submission" date="2020-02" db="EMBL/GenBank/DDBJ databases">
        <authorList>
            <person name="Kim Y.B."/>
            <person name="Roh S.W."/>
        </authorList>
    </citation>
    <scope>NUCLEOTIDE SEQUENCE [LARGE SCALE GENOMIC DNA]</scope>
    <source>
        <strain evidence="1 2">DSM 103574</strain>
    </source>
</reference>
<dbReference type="GO" id="GO:0051536">
    <property type="term" value="F:iron-sulfur cluster binding"/>
    <property type="evidence" value="ECO:0007669"/>
    <property type="project" value="InterPro"/>
</dbReference>
<proteinExistence type="predicted"/>
<name>A0A858BZ22_9FIRM</name>
<gene>
    <name evidence="1" type="ORF">Ami103574_04380</name>
</gene>
<accession>A0A858BZ22</accession>
<dbReference type="Proteomes" id="UP000466848">
    <property type="component" value="Chromosome"/>
</dbReference>
<evidence type="ECO:0000313" key="2">
    <source>
        <dbReference type="Proteomes" id="UP000466848"/>
    </source>
</evidence>
<dbReference type="EMBL" id="CP048649">
    <property type="protein sequence ID" value="QIB70682.1"/>
    <property type="molecule type" value="Genomic_DNA"/>
</dbReference>
<dbReference type="InterPro" id="IPR058240">
    <property type="entry name" value="rSAM_sf"/>
</dbReference>
<evidence type="ECO:0000313" key="1">
    <source>
        <dbReference type="EMBL" id="QIB70682.1"/>
    </source>
</evidence>
<dbReference type="SFLD" id="SFLDS00029">
    <property type="entry name" value="Radical_SAM"/>
    <property type="match status" value="1"/>
</dbReference>
<dbReference type="KEGG" id="abut:Ami103574_04380"/>
<dbReference type="InterPro" id="IPR007197">
    <property type="entry name" value="rSAM"/>
</dbReference>
<dbReference type="GO" id="GO:0003824">
    <property type="term" value="F:catalytic activity"/>
    <property type="evidence" value="ECO:0007669"/>
    <property type="project" value="InterPro"/>
</dbReference>
<protein>
    <recommendedName>
        <fullName evidence="3">Elp3/MiaA/NifB-like radical SAM core domain-containing protein</fullName>
    </recommendedName>
</protein>
<evidence type="ECO:0008006" key="3">
    <source>
        <dbReference type="Google" id="ProtNLM"/>
    </source>
</evidence>
<dbReference type="AlphaFoldDB" id="A0A858BZ22"/>